<dbReference type="InterPro" id="IPR042203">
    <property type="entry name" value="Leu/Phe-tRNA_Trfase_C"/>
</dbReference>
<dbReference type="Gene3D" id="3.40.630.70">
    <property type="entry name" value="Leucyl/phenylalanyl-tRNA-protein transferase, C-terminal domain"/>
    <property type="match status" value="1"/>
</dbReference>
<dbReference type="GO" id="GO:0008914">
    <property type="term" value="F:leucyl-tRNA--protein transferase activity"/>
    <property type="evidence" value="ECO:0007669"/>
    <property type="project" value="UniProtKB-EC"/>
</dbReference>
<dbReference type="Pfam" id="PF03588">
    <property type="entry name" value="Leu_Phe_trans"/>
    <property type="match status" value="1"/>
</dbReference>
<proteinExistence type="inferred from homology"/>
<evidence type="ECO:0000313" key="5">
    <source>
        <dbReference type="EMBL" id="VAW44483.1"/>
    </source>
</evidence>
<gene>
    <name evidence="5" type="ORF">MNBD_GAMMA03-1899</name>
</gene>
<dbReference type="PANTHER" id="PTHR30098">
    <property type="entry name" value="LEUCYL/PHENYLALANYL-TRNA--PROTEIN TRANSFERASE"/>
    <property type="match status" value="1"/>
</dbReference>
<dbReference type="EC" id="2.3.2.6" evidence="5"/>
<dbReference type="FunFam" id="3.30.70.3550:FF:000001">
    <property type="entry name" value="Leucyl/phenylalanyl-tRNA--protein transferase"/>
    <property type="match status" value="1"/>
</dbReference>
<evidence type="ECO:0000256" key="3">
    <source>
        <dbReference type="ARBA" id="ARBA00022679"/>
    </source>
</evidence>
<dbReference type="NCBIfam" id="TIGR00667">
    <property type="entry name" value="aat"/>
    <property type="match status" value="1"/>
</dbReference>
<dbReference type="InterPro" id="IPR016181">
    <property type="entry name" value="Acyl_CoA_acyltransferase"/>
</dbReference>
<evidence type="ECO:0000256" key="1">
    <source>
        <dbReference type="ARBA" id="ARBA00004496"/>
    </source>
</evidence>
<keyword evidence="2" id="KW-0963">Cytoplasm</keyword>
<accession>A0A3B0VWE2</accession>
<keyword evidence="4 5" id="KW-0012">Acyltransferase</keyword>
<dbReference type="SUPFAM" id="SSF55729">
    <property type="entry name" value="Acyl-CoA N-acyltransferases (Nat)"/>
    <property type="match status" value="1"/>
</dbReference>
<dbReference type="InterPro" id="IPR004616">
    <property type="entry name" value="Leu/Phe-tRNA_Trfase"/>
</dbReference>
<comment type="subcellular location">
    <subcellularLocation>
        <location evidence="1">Cytoplasm</location>
    </subcellularLocation>
</comment>
<evidence type="ECO:0000256" key="2">
    <source>
        <dbReference type="ARBA" id="ARBA00022490"/>
    </source>
</evidence>
<dbReference type="Gene3D" id="3.30.70.3550">
    <property type="entry name" value="Leucyl/phenylalanyl-tRNA-protein transferase, N-terminal domain"/>
    <property type="match status" value="1"/>
</dbReference>
<dbReference type="EMBL" id="UOFC01000008">
    <property type="protein sequence ID" value="VAW44483.1"/>
    <property type="molecule type" value="Genomic_DNA"/>
</dbReference>
<dbReference type="PANTHER" id="PTHR30098:SF2">
    <property type="entry name" value="LEUCYL_PHENYLALANYL-TRNA--PROTEIN TRANSFERASE"/>
    <property type="match status" value="1"/>
</dbReference>
<evidence type="ECO:0000256" key="4">
    <source>
        <dbReference type="ARBA" id="ARBA00023315"/>
    </source>
</evidence>
<dbReference type="GO" id="GO:0005737">
    <property type="term" value="C:cytoplasm"/>
    <property type="evidence" value="ECO:0007669"/>
    <property type="project" value="UniProtKB-SubCell"/>
</dbReference>
<protein>
    <submittedName>
        <fullName evidence="5">Leucyl/phenylalanyl-tRNA--protein transferase</fullName>
        <ecNumber evidence="5">2.3.2.6</ecNumber>
    </submittedName>
</protein>
<organism evidence="5">
    <name type="scientific">hydrothermal vent metagenome</name>
    <dbReference type="NCBI Taxonomy" id="652676"/>
    <lineage>
        <taxon>unclassified sequences</taxon>
        <taxon>metagenomes</taxon>
        <taxon>ecological metagenomes</taxon>
    </lineage>
</organism>
<dbReference type="GO" id="GO:0030163">
    <property type="term" value="P:protein catabolic process"/>
    <property type="evidence" value="ECO:0007669"/>
    <property type="project" value="InterPro"/>
</dbReference>
<keyword evidence="3 5" id="KW-0808">Transferase</keyword>
<dbReference type="HAMAP" id="MF_00688">
    <property type="entry name" value="Leu_Phe_trans"/>
    <property type="match status" value="1"/>
</dbReference>
<reference evidence="5" key="1">
    <citation type="submission" date="2018-06" db="EMBL/GenBank/DDBJ databases">
        <authorList>
            <person name="Zhirakovskaya E."/>
        </authorList>
    </citation>
    <scope>NUCLEOTIDE SEQUENCE</scope>
</reference>
<dbReference type="AlphaFoldDB" id="A0A3B0VWE2"/>
<sequence>MQSPPYQTPFWLETTPVTFPPTHLALPDPNGLLAIGGNLTPEWLLHAYSKGIFPWFNPEEPILWWSPNPRSVLLIDELKIKRSLRKTIQKRHKHHGFSVSLDQDFVGVMQACADAPRKDQAGTWITPAMLTAYTSLHQSGHAHSVEVWQDGQLVGGLYGISIGKMFFGESMFSKITDGSKIALVALSMQLKKWGFTLIDTQVETPHLNSLGARQIQRTEFESLIGLQINQFFPAQTWQFSIDWVQEIKIHLKQNYTK</sequence>
<dbReference type="InterPro" id="IPR042221">
    <property type="entry name" value="Leu/Phe-tRNA_Trfase_N"/>
</dbReference>
<name>A0A3B0VWE2_9ZZZZ</name>